<dbReference type="PANTHER" id="PTHR42686">
    <property type="entry name" value="GH17980P-RELATED"/>
    <property type="match status" value="1"/>
</dbReference>
<organism evidence="2 3">
    <name type="scientific">Planococcus maitriensis</name>
    <dbReference type="NCBI Taxonomy" id="221799"/>
    <lineage>
        <taxon>Bacteria</taxon>
        <taxon>Bacillati</taxon>
        <taxon>Bacillota</taxon>
        <taxon>Bacilli</taxon>
        <taxon>Bacillales</taxon>
        <taxon>Caryophanaceae</taxon>
        <taxon>Planococcus</taxon>
    </lineage>
</organism>
<dbReference type="SUPFAM" id="SSF51430">
    <property type="entry name" value="NAD(P)-linked oxidoreductase"/>
    <property type="match status" value="1"/>
</dbReference>
<reference evidence="2 3" key="1">
    <citation type="submission" date="2018-06" db="EMBL/GenBank/DDBJ databases">
        <title>The draft genome sequences of strains SCU63 and S1.</title>
        <authorList>
            <person name="Gan L."/>
        </authorList>
    </citation>
    <scope>NUCLEOTIDE SEQUENCE [LARGE SCALE GENOMIC DNA]</scope>
    <source>
        <strain evidence="2 3">S1</strain>
    </source>
</reference>
<comment type="caution">
    <text evidence="2">The sequence shown here is derived from an EMBL/GenBank/DDBJ whole genome shotgun (WGS) entry which is preliminary data.</text>
</comment>
<dbReference type="EMBL" id="QLZQ01000004">
    <property type="protein sequence ID" value="RAZ67219.1"/>
    <property type="molecule type" value="Genomic_DNA"/>
</dbReference>
<name>A0A365K3K3_9BACL</name>
<dbReference type="InterPro" id="IPR036812">
    <property type="entry name" value="NAD(P)_OxRdtase_dom_sf"/>
</dbReference>
<proteinExistence type="predicted"/>
<dbReference type="RefSeq" id="WP_112233159.1">
    <property type="nucleotide sequence ID" value="NZ_QLZQ01000004.1"/>
</dbReference>
<dbReference type="GO" id="GO:0005829">
    <property type="term" value="C:cytosol"/>
    <property type="evidence" value="ECO:0007669"/>
    <property type="project" value="TreeGrafter"/>
</dbReference>
<keyword evidence="3" id="KW-1185">Reference proteome</keyword>
<dbReference type="Proteomes" id="UP000251869">
    <property type="component" value="Unassembled WGS sequence"/>
</dbReference>
<dbReference type="PANTHER" id="PTHR42686:SF1">
    <property type="entry name" value="GH17980P-RELATED"/>
    <property type="match status" value="1"/>
</dbReference>
<feature type="domain" description="NADP-dependent oxidoreductase" evidence="1">
    <location>
        <begin position="10"/>
        <end position="314"/>
    </location>
</feature>
<evidence type="ECO:0000313" key="2">
    <source>
        <dbReference type="EMBL" id="RAZ67219.1"/>
    </source>
</evidence>
<gene>
    <name evidence="2" type="ORF">DP119_10635</name>
</gene>
<evidence type="ECO:0000313" key="3">
    <source>
        <dbReference type="Proteomes" id="UP000251869"/>
    </source>
</evidence>
<dbReference type="InterPro" id="IPR020471">
    <property type="entry name" value="AKR"/>
</dbReference>
<evidence type="ECO:0000259" key="1">
    <source>
        <dbReference type="Pfam" id="PF00248"/>
    </source>
</evidence>
<dbReference type="CDD" id="cd19152">
    <property type="entry name" value="AKR_AKR15A"/>
    <property type="match status" value="1"/>
</dbReference>
<dbReference type="GO" id="GO:0016491">
    <property type="term" value="F:oxidoreductase activity"/>
    <property type="evidence" value="ECO:0007669"/>
    <property type="project" value="InterPro"/>
</dbReference>
<dbReference type="Gene3D" id="3.20.20.100">
    <property type="entry name" value="NADP-dependent oxidoreductase domain"/>
    <property type="match status" value="1"/>
</dbReference>
<dbReference type="AlphaFoldDB" id="A0A365K3K3"/>
<dbReference type="OrthoDB" id="9773828at2"/>
<accession>A0A365K3K3</accession>
<protein>
    <submittedName>
        <fullName evidence="2">Aldo/keto reductase</fullName>
    </submittedName>
</protein>
<dbReference type="Pfam" id="PF00248">
    <property type="entry name" value="Aldo_ket_red"/>
    <property type="match status" value="1"/>
</dbReference>
<sequence>MKHNVTIKHKLGLGTAPLGNMFRDVPEDEAMATIESAWNEGIRYFDTAPFYGAGLAELRLGEALSSYDRDDYLLSSKVGRIVLDEEEEKEGLFEFGRKNKIHTDYTESGTLRSIEDSLKRLKTDRLDMVYVHDISPDFLGDEWITKFDEARHGAFKVLDRLRDEGVIKAWGLGVNMTTPIEVALELEEAHPDLSLSATQYTLLQHERALERMMPLAEKTDGGLVIGSAFNSGALLGGDHFDYAEITPEIKERVARFNEAAQNHGVQLKDAALQFSTAHPAVKAVVTGSTRPGHIKEDLAAMTADIPPAFWDEIVDKGLVSPKAPLPKNDNEEQ</sequence>
<dbReference type="InterPro" id="IPR023210">
    <property type="entry name" value="NADP_OxRdtase_dom"/>
</dbReference>